<keyword evidence="2" id="KW-1185">Reference proteome</keyword>
<accession>A0AAE3VH83</accession>
<dbReference type="AlphaFoldDB" id="A0AAE3VH83"/>
<name>A0AAE3VH83_9BACT</name>
<proteinExistence type="predicted"/>
<organism evidence="1 2">
    <name type="scientific">Oligosphaera ethanolica</name>
    <dbReference type="NCBI Taxonomy" id="760260"/>
    <lineage>
        <taxon>Bacteria</taxon>
        <taxon>Pseudomonadati</taxon>
        <taxon>Lentisphaerota</taxon>
        <taxon>Oligosphaeria</taxon>
        <taxon>Oligosphaerales</taxon>
        <taxon>Oligosphaeraceae</taxon>
        <taxon>Oligosphaera</taxon>
    </lineage>
</organism>
<evidence type="ECO:0008006" key="3">
    <source>
        <dbReference type="Google" id="ProtNLM"/>
    </source>
</evidence>
<gene>
    <name evidence="1" type="ORF">J3R75_002555</name>
</gene>
<comment type="caution">
    <text evidence="1">The sequence shown here is derived from an EMBL/GenBank/DDBJ whole genome shotgun (WGS) entry which is preliminary data.</text>
</comment>
<evidence type="ECO:0000313" key="2">
    <source>
        <dbReference type="Proteomes" id="UP001238163"/>
    </source>
</evidence>
<dbReference type="EMBL" id="JAUSVL010000001">
    <property type="protein sequence ID" value="MDQ0290448.1"/>
    <property type="molecule type" value="Genomic_DNA"/>
</dbReference>
<reference evidence="1" key="1">
    <citation type="submission" date="2023-07" db="EMBL/GenBank/DDBJ databases">
        <title>Genomic Encyclopedia of Type Strains, Phase IV (KMG-IV): sequencing the most valuable type-strain genomes for metagenomic binning, comparative biology and taxonomic classification.</title>
        <authorList>
            <person name="Goeker M."/>
        </authorList>
    </citation>
    <scope>NUCLEOTIDE SEQUENCE</scope>
    <source>
        <strain evidence="1">DSM 24202</strain>
    </source>
</reference>
<evidence type="ECO:0000313" key="1">
    <source>
        <dbReference type="EMBL" id="MDQ0290448.1"/>
    </source>
</evidence>
<dbReference type="Proteomes" id="UP001238163">
    <property type="component" value="Unassembled WGS sequence"/>
</dbReference>
<sequence>MSRKCDVLREKAMRGGEGSPAEAAWKHHSRECPDCHAEIYVLETLRRQALNERMHLPRKDMAMLVDVVRQQYHQPRDDRRGFWLTTWQLSWKAAALAVLVFSLLQVIPGEWATDLARDDAAAEQLAADDVVGDQNSLMASADSGNYFVPLSAGVSELEMALLSATSPKDAATLPEVLPGQSIDRAIRQARQAVTQQRTKVMAQIERDMRAFP</sequence>
<protein>
    <recommendedName>
        <fullName evidence="3">Zinc-finger domain-containing protein</fullName>
    </recommendedName>
</protein>
<dbReference type="RefSeq" id="WP_307261980.1">
    <property type="nucleotide sequence ID" value="NZ_JAUSVL010000001.1"/>
</dbReference>